<dbReference type="InterPro" id="IPR043429">
    <property type="entry name" value="ArtM/GltK/GlnP/TcyL/YhdX-like"/>
</dbReference>
<organism evidence="10 11">
    <name type="scientific">Brevibacillus fluminis</name>
    <dbReference type="NCBI Taxonomy" id="511487"/>
    <lineage>
        <taxon>Bacteria</taxon>
        <taxon>Bacillati</taxon>
        <taxon>Bacillota</taxon>
        <taxon>Bacilli</taxon>
        <taxon>Bacillales</taxon>
        <taxon>Paenibacillaceae</taxon>
        <taxon>Brevibacillus</taxon>
    </lineage>
</organism>
<dbReference type="CDD" id="cd06261">
    <property type="entry name" value="TM_PBP2"/>
    <property type="match status" value="1"/>
</dbReference>
<keyword evidence="3" id="KW-1003">Cell membrane</keyword>
<evidence type="ECO:0000256" key="3">
    <source>
        <dbReference type="ARBA" id="ARBA00022475"/>
    </source>
</evidence>
<dbReference type="OrthoDB" id="9805999at2"/>
<keyword evidence="4 8" id="KW-0812">Transmembrane</keyword>
<feature type="transmembrane region" description="Helical" evidence="8">
    <location>
        <begin position="83"/>
        <end position="103"/>
    </location>
</feature>
<sequence>MAEAFFDLLEYVPITVAMSIVSMAFAVVIAVLIALVQRNKTPGLLQLATVYLSFFRGTPVLVQLFIIYFGLPQLFPELNSMGALTAVIMGLSLNTSAYLAEIFRAALDSVERGQLEAAYTVGMTSIQALR</sequence>
<keyword evidence="2 8" id="KW-0813">Transport</keyword>
<dbReference type="InterPro" id="IPR035906">
    <property type="entry name" value="MetI-like_sf"/>
</dbReference>
<dbReference type="InterPro" id="IPR010065">
    <property type="entry name" value="AA_ABC_transptr_permease_3TM"/>
</dbReference>
<evidence type="ECO:0000313" key="11">
    <source>
        <dbReference type="Proteomes" id="UP000271031"/>
    </source>
</evidence>
<keyword evidence="11" id="KW-1185">Reference proteome</keyword>
<evidence type="ECO:0000259" key="9">
    <source>
        <dbReference type="PROSITE" id="PS50928"/>
    </source>
</evidence>
<accession>A0A3M8CRW0</accession>
<protein>
    <submittedName>
        <fullName evidence="10">ABC transporter permease subunit</fullName>
    </submittedName>
</protein>
<keyword evidence="7 8" id="KW-0472">Membrane</keyword>
<dbReference type="Pfam" id="PF00528">
    <property type="entry name" value="BPD_transp_1"/>
    <property type="match status" value="1"/>
</dbReference>
<dbReference type="Proteomes" id="UP000271031">
    <property type="component" value="Unassembled WGS sequence"/>
</dbReference>
<dbReference type="InterPro" id="IPR000515">
    <property type="entry name" value="MetI-like"/>
</dbReference>
<gene>
    <name evidence="10" type="ORF">EDM56_30725</name>
</gene>
<dbReference type="PROSITE" id="PS50928">
    <property type="entry name" value="ABC_TM1"/>
    <property type="match status" value="1"/>
</dbReference>
<proteinExistence type="inferred from homology"/>
<comment type="caution">
    <text evidence="10">The sequence shown here is derived from an EMBL/GenBank/DDBJ whole genome shotgun (WGS) entry which is preliminary data.</text>
</comment>
<dbReference type="NCBIfam" id="TIGR01726">
    <property type="entry name" value="HEQRo_perm_3TM"/>
    <property type="match status" value="1"/>
</dbReference>
<reference evidence="10 11" key="1">
    <citation type="submission" date="2018-10" db="EMBL/GenBank/DDBJ databases">
        <title>Phylogenomics of Brevibacillus.</title>
        <authorList>
            <person name="Dunlap C."/>
        </authorList>
    </citation>
    <scope>NUCLEOTIDE SEQUENCE [LARGE SCALE GENOMIC DNA]</scope>
    <source>
        <strain evidence="10 11">JCM 15716</strain>
    </source>
</reference>
<feature type="domain" description="ABC transmembrane type-1" evidence="9">
    <location>
        <begin position="12"/>
        <end position="130"/>
    </location>
</feature>
<dbReference type="AlphaFoldDB" id="A0A3M8CRW0"/>
<dbReference type="Gene3D" id="1.10.3720.10">
    <property type="entry name" value="MetI-like"/>
    <property type="match status" value="1"/>
</dbReference>
<evidence type="ECO:0000256" key="6">
    <source>
        <dbReference type="ARBA" id="ARBA00022989"/>
    </source>
</evidence>
<comment type="similarity">
    <text evidence="8">Belongs to the binding-protein-dependent transport system permease family.</text>
</comment>
<keyword evidence="5" id="KW-0029">Amino-acid transport</keyword>
<evidence type="ECO:0000256" key="7">
    <source>
        <dbReference type="ARBA" id="ARBA00023136"/>
    </source>
</evidence>
<evidence type="ECO:0000256" key="2">
    <source>
        <dbReference type="ARBA" id="ARBA00022448"/>
    </source>
</evidence>
<feature type="non-terminal residue" evidence="10">
    <location>
        <position position="130"/>
    </location>
</feature>
<evidence type="ECO:0000313" key="10">
    <source>
        <dbReference type="EMBL" id="RNB78151.1"/>
    </source>
</evidence>
<keyword evidence="6 8" id="KW-1133">Transmembrane helix</keyword>
<evidence type="ECO:0000256" key="8">
    <source>
        <dbReference type="RuleBase" id="RU363032"/>
    </source>
</evidence>
<name>A0A3M8CRW0_9BACL</name>
<evidence type="ECO:0000256" key="5">
    <source>
        <dbReference type="ARBA" id="ARBA00022970"/>
    </source>
</evidence>
<dbReference type="SUPFAM" id="SSF161098">
    <property type="entry name" value="MetI-like"/>
    <property type="match status" value="1"/>
</dbReference>
<dbReference type="GO" id="GO:0015184">
    <property type="term" value="F:L-cystine transmembrane transporter activity"/>
    <property type="evidence" value="ECO:0007669"/>
    <property type="project" value="TreeGrafter"/>
</dbReference>
<feature type="transmembrane region" description="Helical" evidence="8">
    <location>
        <begin position="48"/>
        <end position="71"/>
    </location>
</feature>
<feature type="transmembrane region" description="Helical" evidence="8">
    <location>
        <begin position="12"/>
        <end position="36"/>
    </location>
</feature>
<comment type="subcellular location">
    <subcellularLocation>
        <location evidence="1 8">Cell membrane</location>
        <topology evidence="1 8">Multi-pass membrane protein</topology>
    </subcellularLocation>
</comment>
<evidence type="ECO:0000256" key="4">
    <source>
        <dbReference type="ARBA" id="ARBA00022692"/>
    </source>
</evidence>
<dbReference type="GO" id="GO:0043190">
    <property type="term" value="C:ATP-binding cassette (ABC) transporter complex"/>
    <property type="evidence" value="ECO:0007669"/>
    <property type="project" value="InterPro"/>
</dbReference>
<dbReference type="PANTHER" id="PTHR30614:SF0">
    <property type="entry name" value="L-CYSTINE TRANSPORT SYSTEM PERMEASE PROTEIN TCYL"/>
    <property type="match status" value="1"/>
</dbReference>
<dbReference type="EMBL" id="RHHQ01000038">
    <property type="protein sequence ID" value="RNB78151.1"/>
    <property type="molecule type" value="Genomic_DNA"/>
</dbReference>
<dbReference type="PANTHER" id="PTHR30614">
    <property type="entry name" value="MEMBRANE COMPONENT OF AMINO ACID ABC TRANSPORTER"/>
    <property type="match status" value="1"/>
</dbReference>
<evidence type="ECO:0000256" key="1">
    <source>
        <dbReference type="ARBA" id="ARBA00004651"/>
    </source>
</evidence>